<dbReference type="AlphaFoldDB" id="A0A1Z4GCY7"/>
<dbReference type="InterPro" id="IPR009057">
    <property type="entry name" value="Homeodomain-like_sf"/>
</dbReference>
<dbReference type="Pfam" id="PF13384">
    <property type="entry name" value="HTH_23"/>
    <property type="match status" value="1"/>
</dbReference>
<evidence type="ECO:0000313" key="4">
    <source>
        <dbReference type="EMBL" id="BAY17842.1"/>
    </source>
</evidence>
<evidence type="ECO:0000313" key="2">
    <source>
        <dbReference type="EMBL" id="BAY15393.1"/>
    </source>
</evidence>
<organism evidence="2 5">
    <name type="scientific">Anabaenopsis circularis NIES-21</name>
    <dbReference type="NCBI Taxonomy" id="1085406"/>
    <lineage>
        <taxon>Bacteria</taxon>
        <taxon>Bacillati</taxon>
        <taxon>Cyanobacteriota</taxon>
        <taxon>Cyanophyceae</taxon>
        <taxon>Nostocales</taxon>
        <taxon>Nodulariaceae</taxon>
        <taxon>Anabaenopsis</taxon>
    </lineage>
</organism>
<sequence>MINQELQSKIAELQELIDERPDAREVRKALAVKLVYQSYKYEEIQTILDVSLGSITIWKQAYEKDGILGLRLKHKGRKSHLNTQQREEVLAWLQTKECWELGELEYKLAFEYDVIYESKRSYYDLFDAAG</sequence>
<dbReference type="EMBL" id="AP018174">
    <property type="protein sequence ID" value="BAY17842.1"/>
    <property type="molecule type" value="Genomic_DNA"/>
</dbReference>
<dbReference type="Proteomes" id="UP000218287">
    <property type="component" value="Chromosome"/>
</dbReference>
<protein>
    <submittedName>
        <fullName evidence="2">Transposase</fullName>
    </submittedName>
</protein>
<accession>A0A1Z4GCY7</accession>
<reference evidence="2 5" key="1">
    <citation type="submission" date="2017-06" db="EMBL/GenBank/DDBJ databases">
        <title>Genome sequencing of cyanobaciteial culture collection at National Institute for Environmental Studies (NIES).</title>
        <authorList>
            <person name="Hirose Y."/>
            <person name="Shimura Y."/>
            <person name="Fujisawa T."/>
            <person name="Nakamura Y."/>
            <person name="Kawachi M."/>
        </authorList>
    </citation>
    <scope>NUCLEOTIDE SEQUENCE [LARGE SCALE GENOMIC DNA]</scope>
    <source>
        <strain evidence="2 5">NIES-21</strain>
    </source>
</reference>
<evidence type="ECO:0000313" key="1">
    <source>
        <dbReference type="EMBL" id="BAY15332.1"/>
    </source>
</evidence>
<dbReference type="EMBL" id="AP018174">
    <property type="protein sequence ID" value="BAY15332.1"/>
    <property type="molecule type" value="Genomic_DNA"/>
</dbReference>
<keyword evidence="5" id="KW-1185">Reference proteome</keyword>
<proteinExistence type="predicted"/>
<name>A0A1Z4GCY7_9CYAN</name>
<dbReference type="EMBL" id="AP018174">
    <property type="protein sequence ID" value="BAY15393.1"/>
    <property type="molecule type" value="Genomic_DNA"/>
</dbReference>
<evidence type="ECO:0000313" key="3">
    <source>
        <dbReference type="EMBL" id="BAY16451.1"/>
    </source>
</evidence>
<dbReference type="EMBL" id="AP018174">
    <property type="protein sequence ID" value="BAY16451.1"/>
    <property type="molecule type" value="Genomic_DNA"/>
</dbReference>
<dbReference type="SUPFAM" id="SSF46689">
    <property type="entry name" value="Homeodomain-like"/>
    <property type="match status" value="1"/>
</dbReference>
<evidence type="ECO:0000313" key="5">
    <source>
        <dbReference type="Proteomes" id="UP000218287"/>
    </source>
</evidence>
<gene>
    <name evidence="1" type="ORF">NIES21_11480</name>
    <name evidence="2" type="ORF">NIES21_12100</name>
    <name evidence="3" type="ORF">NIES21_22790</name>
    <name evidence="4" type="ORF">NIES21_36840</name>
</gene>